<accession>A0A7W7WPH5</accession>
<feature type="transmembrane region" description="Helical" evidence="1">
    <location>
        <begin position="366"/>
        <end position="385"/>
    </location>
</feature>
<name>A0A7W7WPH5_9ACTN</name>
<keyword evidence="1" id="KW-0812">Transmembrane</keyword>
<evidence type="ECO:0000313" key="4">
    <source>
        <dbReference type="Proteomes" id="UP000578819"/>
    </source>
</evidence>
<proteinExistence type="predicted"/>
<gene>
    <name evidence="3" type="ORF">FHR38_002295</name>
</gene>
<evidence type="ECO:0000313" key="3">
    <source>
        <dbReference type="EMBL" id="MBB4958562.1"/>
    </source>
</evidence>
<comment type="caution">
    <text evidence="3">The sequence shown here is derived from an EMBL/GenBank/DDBJ whole genome shotgun (WGS) entry which is preliminary data.</text>
</comment>
<evidence type="ECO:0000256" key="2">
    <source>
        <dbReference type="SAM" id="SignalP"/>
    </source>
</evidence>
<dbReference type="Proteomes" id="UP000578819">
    <property type="component" value="Unassembled WGS sequence"/>
</dbReference>
<protein>
    <recommendedName>
        <fullName evidence="5">LPXTG-motif cell wall anchor domain-containing protein</fullName>
    </recommendedName>
</protein>
<keyword evidence="4" id="KW-1185">Reference proteome</keyword>
<dbReference type="RefSeq" id="WP_184534629.1">
    <property type="nucleotide sequence ID" value="NZ_JACHJW010000001.1"/>
</dbReference>
<dbReference type="AlphaFoldDB" id="A0A7W7WPH5"/>
<keyword evidence="1" id="KW-1133">Transmembrane helix</keyword>
<keyword evidence="2" id="KW-0732">Signal</keyword>
<keyword evidence="1" id="KW-0472">Membrane</keyword>
<dbReference type="EMBL" id="JACHJW010000001">
    <property type="protein sequence ID" value="MBB4958562.1"/>
    <property type="molecule type" value="Genomic_DNA"/>
</dbReference>
<evidence type="ECO:0008006" key="5">
    <source>
        <dbReference type="Google" id="ProtNLM"/>
    </source>
</evidence>
<feature type="signal peptide" evidence="2">
    <location>
        <begin position="1"/>
        <end position="31"/>
    </location>
</feature>
<evidence type="ECO:0000256" key="1">
    <source>
        <dbReference type="SAM" id="Phobius"/>
    </source>
</evidence>
<sequence>MKFRYRALARAGATALLASGVFATAGAPASAAGTQTDFELSVVGTKVGGVAEGKLGWAKITNKGTGTPSKLSVTADLSKVDSERIVAMPMTDGDCRAGERRQFTCEIAAEDIPGPGETLEVPVFVIRGKAGQTSYHAPVTFTINSPDDTNESNNSKTIPLMISGWPGVDLGVLVPDVKAKVDSIDDLLSDEEESLPKLRAGDRTLVAGFVFNWGDQVAAGLQVKVKLPKQVTFAETEDDCDYSADKRTATCTYRDFTLMPESFSGEGDLGAVFYWPVRVAEDVEGPVTLAGGSWTVNALGQAPVPQVSRSAAKPLPKNAKMVSAEHVGADEVDFTDNVDDFAVVVAGAGNGGGGGGLPVTGVQAGLIGGIGVAVVVAGGVMFLLARRRRVVLVTPGDEKPND</sequence>
<organism evidence="3 4">
    <name type="scientific">Micromonospora polyrhachis</name>
    <dbReference type="NCBI Taxonomy" id="1282883"/>
    <lineage>
        <taxon>Bacteria</taxon>
        <taxon>Bacillati</taxon>
        <taxon>Actinomycetota</taxon>
        <taxon>Actinomycetes</taxon>
        <taxon>Micromonosporales</taxon>
        <taxon>Micromonosporaceae</taxon>
        <taxon>Micromonospora</taxon>
    </lineage>
</organism>
<reference evidence="3 4" key="1">
    <citation type="submission" date="2020-08" db="EMBL/GenBank/DDBJ databases">
        <title>Sequencing the genomes of 1000 actinobacteria strains.</title>
        <authorList>
            <person name="Klenk H.-P."/>
        </authorList>
    </citation>
    <scope>NUCLEOTIDE SEQUENCE [LARGE SCALE GENOMIC DNA]</scope>
    <source>
        <strain evidence="3 4">DSM 45886</strain>
    </source>
</reference>
<feature type="chain" id="PRO_5030770207" description="LPXTG-motif cell wall anchor domain-containing protein" evidence="2">
    <location>
        <begin position="32"/>
        <end position="402"/>
    </location>
</feature>